<name>A0A9P5PZZ9_9AGAR</name>
<dbReference type="AlphaFoldDB" id="A0A9P5PZZ9"/>
<sequence>MTDSTAEPGTNRLKLLSLQIGYDPTSPPPYTNSEPSSSSQAPFVLPANAKPCNFVILTQKRSPLKGTYILDPSLDIPSAWLPPLPEDETEETRSNFYAKSEHGDVASELYLLDKPILRGRKKVLLNVLSGKGTASVHIEGPSPPFTLHSHSNYLLGGILVKIPRSFKGSITVGTKDGPVLMSDAISSQASVFNDAMVLNNESGCATISFEDEDFVGKDTGCLVG</sequence>
<evidence type="ECO:0000313" key="4">
    <source>
        <dbReference type="Proteomes" id="UP000772434"/>
    </source>
</evidence>
<organism evidence="3 4">
    <name type="scientific">Rhodocollybia butyracea</name>
    <dbReference type="NCBI Taxonomy" id="206335"/>
    <lineage>
        <taxon>Eukaryota</taxon>
        <taxon>Fungi</taxon>
        <taxon>Dikarya</taxon>
        <taxon>Basidiomycota</taxon>
        <taxon>Agaricomycotina</taxon>
        <taxon>Agaricomycetes</taxon>
        <taxon>Agaricomycetidae</taxon>
        <taxon>Agaricales</taxon>
        <taxon>Marasmiineae</taxon>
        <taxon>Omphalotaceae</taxon>
        <taxon>Rhodocollybia</taxon>
    </lineage>
</organism>
<evidence type="ECO:0000313" key="3">
    <source>
        <dbReference type="EMBL" id="KAF9072283.1"/>
    </source>
</evidence>
<evidence type="ECO:0000256" key="1">
    <source>
        <dbReference type="SAM" id="MobiDB-lite"/>
    </source>
</evidence>
<evidence type="ECO:0000259" key="2">
    <source>
        <dbReference type="Pfam" id="PF24016"/>
    </source>
</evidence>
<dbReference type="Pfam" id="PF24016">
    <property type="entry name" value="DUF7330"/>
    <property type="match status" value="1"/>
</dbReference>
<keyword evidence="4" id="KW-1185">Reference proteome</keyword>
<reference evidence="3" key="1">
    <citation type="submission" date="2020-11" db="EMBL/GenBank/DDBJ databases">
        <authorList>
            <consortium name="DOE Joint Genome Institute"/>
            <person name="Ahrendt S."/>
            <person name="Riley R."/>
            <person name="Andreopoulos W."/>
            <person name="Labutti K."/>
            <person name="Pangilinan J."/>
            <person name="Ruiz-Duenas F.J."/>
            <person name="Barrasa J.M."/>
            <person name="Sanchez-Garcia M."/>
            <person name="Camarero S."/>
            <person name="Miyauchi S."/>
            <person name="Serrano A."/>
            <person name="Linde D."/>
            <person name="Babiker R."/>
            <person name="Drula E."/>
            <person name="Ayuso-Fernandez I."/>
            <person name="Pacheco R."/>
            <person name="Padilla G."/>
            <person name="Ferreira P."/>
            <person name="Barriuso J."/>
            <person name="Kellner H."/>
            <person name="Castanera R."/>
            <person name="Alfaro M."/>
            <person name="Ramirez L."/>
            <person name="Pisabarro A.G."/>
            <person name="Kuo A."/>
            <person name="Tritt A."/>
            <person name="Lipzen A."/>
            <person name="He G."/>
            <person name="Yan M."/>
            <person name="Ng V."/>
            <person name="Cullen D."/>
            <person name="Martin F."/>
            <person name="Rosso M.-N."/>
            <person name="Henrissat B."/>
            <person name="Hibbett D."/>
            <person name="Martinez A.T."/>
            <person name="Grigoriev I.V."/>
        </authorList>
    </citation>
    <scope>NUCLEOTIDE SEQUENCE</scope>
    <source>
        <strain evidence="3">AH 40177</strain>
    </source>
</reference>
<feature type="domain" description="DUF7330" evidence="2">
    <location>
        <begin position="53"/>
        <end position="195"/>
    </location>
</feature>
<dbReference type="InterPro" id="IPR055754">
    <property type="entry name" value="DUF7330"/>
</dbReference>
<comment type="caution">
    <text evidence="3">The sequence shown here is derived from an EMBL/GenBank/DDBJ whole genome shotgun (WGS) entry which is preliminary data.</text>
</comment>
<dbReference type="Proteomes" id="UP000772434">
    <property type="component" value="Unassembled WGS sequence"/>
</dbReference>
<proteinExistence type="predicted"/>
<protein>
    <recommendedName>
        <fullName evidence="2">DUF7330 domain-containing protein</fullName>
    </recommendedName>
</protein>
<feature type="compositionally biased region" description="Polar residues" evidence="1">
    <location>
        <begin position="31"/>
        <end position="41"/>
    </location>
</feature>
<gene>
    <name evidence="3" type="ORF">BDP27DRAFT_1320678</name>
</gene>
<feature type="region of interest" description="Disordered" evidence="1">
    <location>
        <begin position="1"/>
        <end position="43"/>
    </location>
</feature>
<dbReference type="EMBL" id="JADNRY010000025">
    <property type="protein sequence ID" value="KAF9072283.1"/>
    <property type="molecule type" value="Genomic_DNA"/>
</dbReference>
<dbReference type="OrthoDB" id="5289249at2759"/>
<accession>A0A9P5PZZ9</accession>